<accession>A0A8H7TIY3</accession>
<name>A0A8H7TIY3_9HELO</name>
<keyword evidence="2" id="KW-1185">Reference proteome</keyword>
<proteinExistence type="predicted"/>
<protein>
    <submittedName>
        <fullName evidence="1">Uncharacterized protein</fullName>
    </submittedName>
</protein>
<sequence length="135" mass="14983">MFEADTILFSIPLFPSHERNYELINQQPADTLAWSLFCANNITHKYDAPQFTPPTDVSVENLLSKADAPPAWDKKYQSVPLIGIVLNVMAQAQSYFLVPEDCADFIAADLEKGLQSEWVGKRVGIKQKSTAGVVP</sequence>
<organism evidence="1 2">
    <name type="scientific">Cadophora malorum</name>
    <dbReference type="NCBI Taxonomy" id="108018"/>
    <lineage>
        <taxon>Eukaryota</taxon>
        <taxon>Fungi</taxon>
        <taxon>Dikarya</taxon>
        <taxon>Ascomycota</taxon>
        <taxon>Pezizomycotina</taxon>
        <taxon>Leotiomycetes</taxon>
        <taxon>Helotiales</taxon>
        <taxon>Ploettnerulaceae</taxon>
        <taxon>Cadophora</taxon>
    </lineage>
</organism>
<dbReference type="OrthoDB" id="10254221at2759"/>
<gene>
    <name evidence="1" type="ORF">IFR04_007230</name>
</gene>
<evidence type="ECO:0000313" key="1">
    <source>
        <dbReference type="EMBL" id="KAG4419633.1"/>
    </source>
</evidence>
<dbReference type="Proteomes" id="UP000664132">
    <property type="component" value="Unassembled WGS sequence"/>
</dbReference>
<comment type="caution">
    <text evidence="1">The sequence shown here is derived from an EMBL/GenBank/DDBJ whole genome shotgun (WGS) entry which is preliminary data.</text>
</comment>
<dbReference type="AlphaFoldDB" id="A0A8H7TIY3"/>
<dbReference type="EMBL" id="JAFJYH010000101">
    <property type="protein sequence ID" value="KAG4419633.1"/>
    <property type="molecule type" value="Genomic_DNA"/>
</dbReference>
<reference evidence="1" key="1">
    <citation type="submission" date="2021-02" db="EMBL/GenBank/DDBJ databases">
        <title>Genome sequence Cadophora malorum strain M34.</title>
        <authorList>
            <person name="Stefanovic E."/>
            <person name="Vu D."/>
            <person name="Scully C."/>
            <person name="Dijksterhuis J."/>
            <person name="Roader J."/>
            <person name="Houbraken J."/>
        </authorList>
    </citation>
    <scope>NUCLEOTIDE SEQUENCE</scope>
    <source>
        <strain evidence="1">M34</strain>
    </source>
</reference>
<evidence type="ECO:0000313" key="2">
    <source>
        <dbReference type="Proteomes" id="UP000664132"/>
    </source>
</evidence>